<protein>
    <recommendedName>
        <fullName evidence="4">Lipid-binding hydrolase</fullName>
    </recommendedName>
</protein>
<keyword evidence="1" id="KW-0732">Signal</keyword>
<dbReference type="InterPro" id="IPR046219">
    <property type="entry name" value="DUF6252"/>
</dbReference>
<reference evidence="2" key="1">
    <citation type="submission" date="2020-12" db="EMBL/GenBank/DDBJ databases">
        <title>Bacterial novel species Mucilaginibacter sp. SD-g isolated from soil.</title>
        <authorList>
            <person name="Jung H.-Y."/>
        </authorList>
    </citation>
    <scope>NUCLEOTIDE SEQUENCE</scope>
    <source>
        <strain evidence="2">SD-g</strain>
    </source>
</reference>
<dbReference type="Pfam" id="PF19765">
    <property type="entry name" value="DUF6252"/>
    <property type="match status" value="1"/>
</dbReference>
<name>A0A934UPS7_9SPHI</name>
<accession>A0A934UPS7</accession>
<evidence type="ECO:0000256" key="1">
    <source>
        <dbReference type="SAM" id="SignalP"/>
    </source>
</evidence>
<gene>
    <name evidence="2" type="ORF">I5M19_18285</name>
</gene>
<sequence length="161" mass="17584">MKNLKMTALLAFSILIITSCTKESPVCCALPYSPYISADKNGDNWHAVAAGLSISNDSLAIRGAQTEEQLIMRIKFNGTGHYDLQNKATFFTTVGQDVVTSEYGTDATAVNSLDITEYNAADNIIVGTYNLSLKKDSHYPNEAYPVSMKFVNGKFSVKLPK</sequence>
<proteinExistence type="predicted"/>
<dbReference type="Proteomes" id="UP000613193">
    <property type="component" value="Unassembled WGS sequence"/>
</dbReference>
<organism evidence="2 3">
    <name type="scientific">Mucilaginibacter segetis</name>
    <dbReference type="NCBI Taxonomy" id="2793071"/>
    <lineage>
        <taxon>Bacteria</taxon>
        <taxon>Pseudomonadati</taxon>
        <taxon>Bacteroidota</taxon>
        <taxon>Sphingobacteriia</taxon>
        <taxon>Sphingobacteriales</taxon>
        <taxon>Sphingobacteriaceae</taxon>
        <taxon>Mucilaginibacter</taxon>
    </lineage>
</organism>
<dbReference type="RefSeq" id="WP_200067822.1">
    <property type="nucleotide sequence ID" value="NZ_JAEHFW010000004.1"/>
</dbReference>
<keyword evidence="3" id="KW-1185">Reference proteome</keyword>
<dbReference type="AlphaFoldDB" id="A0A934UPS7"/>
<evidence type="ECO:0000313" key="3">
    <source>
        <dbReference type="Proteomes" id="UP000613193"/>
    </source>
</evidence>
<dbReference type="PROSITE" id="PS51257">
    <property type="entry name" value="PROKAR_LIPOPROTEIN"/>
    <property type="match status" value="1"/>
</dbReference>
<evidence type="ECO:0000313" key="2">
    <source>
        <dbReference type="EMBL" id="MBK0381277.1"/>
    </source>
</evidence>
<dbReference type="EMBL" id="JAEHFW010000004">
    <property type="protein sequence ID" value="MBK0381277.1"/>
    <property type="molecule type" value="Genomic_DNA"/>
</dbReference>
<feature type="chain" id="PRO_5037051290" description="Lipid-binding hydrolase" evidence="1">
    <location>
        <begin position="23"/>
        <end position="161"/>
    </location>
</feature>
<comment type="caution">
    <text evidence="2">The sequence shown here is derived from an EMBL/GenBank/DDBJ whole genome shotgun (WGS) entry which is preliminary data.</text>
</comment>
<feature type="signal peptide" evidence="1">
    <location>
        <begin position="1"/>
        <end position="22"/>
    </location>
</feature>
<evidence type="ECO:0008006" key="4">
    <source>
        <dbReference type="Google" id="ProtNLM"/>
    </source>
</evidence>